<dbReference type="Pfam" id="PF26113">
    <property type="entry name" value="GH16_XgeA"/>
    <property type="match status" value="1"/>
</dbReference>
<keyword evidence="1" id="KW-0732">Signal</keyword>
<dbReference type="Gene3D" id="2.60.120.200">
    <property type="match status" value="1"/>
</dbReference>
<gene>
    <name evidence="2" type="ORF">RAG0_03680</name>
</gene>
<keyword evidence="3" id="KW-1185">Reference proteome</keyword>
<proteinExistence type="predicted"/>
<protein>
    <submittedName>
        <fullName evidence="2">Uncharacterized protein</fullName>
    </submittedName>
</protein>
<dbReference type="OrthoDB" id="192832at2759"/>
<feature type="signal peptide" evidence="1">
    <location>
        <begin position="1"/>
        <end position="24"/>
    </location>
</feature>
<name>A0A1E1K9P6_9HELO</name>
<evidence type="ECO:0000313" key="2">
    <source>
        <dbReference type="EMBL" id="CZS93344.1"/>
    </source>
</evidence>
<dbReference type="AlphaFoldDB" id="A0A1E1K9P6"/>
<reference evidence="3" key="1">
    <citation type="submission" date="2016-03" db="EMBL/GenBank/DDBJ databases">
        <authorList>
            <person name="Guldener U."/>
        </authorList>
    </citation>
    <scope>NUCLEOTIDE SEQUENCE [LARGE SCALE GENOMIC DNA]</scope>
    <source>
        <strain evidence="3">04CH-RAC-A.6.1</strain>
    </source>
</reference>
<dbReference type="Proteomes" id="UP000178912">
    <property type="component" value="Unassembled WGS sequence"/>
</dbReference>
<dbReference type="EMBL" id="FJUX01000015">
    <property type="protein sequence ID" value="CZS93344.1"/>
    <property type="molecule type" value="Genomic_DNA"/>
</dbReference>
<sequence length="152" mass="17219">MAPFTKFTAIFVLLLVLYNEAAQSYTLVHDYNYRNWYNSFEFEDLPDPTHGFVDYQSLNDSLALGLTKIIDKQVCMAIDNTSVIPLTSNGRKSIWVQSLHTFKHGLLLGDFEHMPGSDCEWTDCSAKTGYSTCEEYVAKNPHAYDDAYVGVP</sequence>
<accession>A0A1E1K9P6</accession>
<feature type="chain" id="PRO_5009445850" evidence="1">
    <location>
        <begin position="25"/>
        <end position="152"/>
    </location>
</feature>
<evidence type="ECO:0000256" key="1">
    <source>
        <dbReference type="SAM" id="SignalP"/>
    </source>
</evidence>
<organism evidence="2 3">
    <name type="scientific">Rhynchosporium agropyri</name>
    <dbReference type="NCBI Taxonomy" id="914238"/>
    <lineage>
        <taxon>Eukaryota</taxon>
        <taxon>Fungi</taxon>
        <taxon>Dikarya</taxon>
        <taxon>Ascomycota</taxon>
        <taxon>Pezizomycotina</taxon>
        <taxon>Leotiomycetes</taxon>
        <taxon>Helotiales</taxon>
        <taxon>Ploettnerulaceae</taxon>
        <taxon>Rhynchosporium</taxon>
    </lineage>
</organism>
<evidence type="ECO:0000313" key="3">
    <source>
        <dbReference type="Proteomes" id="UP000178912"/>
    </source>
</evidence>